<feature type="region of interest" description="Disordered" evidence="1">
    <location>
        <begin position="519"/>
        <end position="543"/>
    </location>
</feature>
<evidence type="ECO:0000313" key="2">
    <source>
        <dbReference type="EMBL" id="CAJ1956437.1"/>
    </source>
</evidence>
<sequence>MHGVAEQSNVEASAPLHQSINEEAQSECKDQITTSDDSPPVIIQKELVMIGAGPHALTLMLRLIEPDPDLEDEKSRHEKMDFLSKMRPMAHVRRHIKEFQKGSAHMLKQKTKRKKSKDGDQSPSIPASFVKENFLVVDASADEPCSLHGWMGHWQKNFEIMEISQLRSPIAAHADPYDHRTLELYAEAQGRKEELIMLPHIPRKYGRWDFHGPFNAPSTKLFRDMHRKLIEAYGVDELVLPGRVKSIQAKKCPTTGSPLYILSIALKGGTRMLVETPRLVSAMGPSPPKNLSMPWLKRVDAAGCILHARDIVPFIQASKQQPQYLPNGLKATKPLDILVVGGGITSAHLCIVGARQGHSVTLAQRSPTLVRQFDVEDVWMGPARGKLLDKFHSEECMVERAKALREARKGGSMNAEMFAALQKNRHVTIQEELEIADVVVIEADDVDEDGRRAHRCLVWFDDGSDPVEFDQIWLATGFTHSVNNTPVLKDLCDQLPFATTPAGMPILNSDLSWKLEQTKDNECNSDGRSSAIEQNETEDDEVEASSNLWIMGPLAGLTLGPDALNLMGARHGAVRIAKSLRNDPLWQDLATEES</sequence>
<accession>A0AAD2FYE8</accession>
<feature type="region of interest" description="Disordered" evidence="1">
    <location>
        <begin position="100"/>
        <end position="125"/>
    </location>
</feature>
<feature type="compositionally biased region" description="Polar residues" evidence="1">
    <location>
        <begin position="524"/>
        <end position="534"/>
    </location>
</feature>
<organism evidence="2 3">
    <name type="scientific">Cylindrotheca closterium</name>
    <dbReference type="NCBI Taxonomy" id="2856"/>
    <lineage>
        <taxon>Eukaryota</taxon>
        <taxon>Sar</taxon>
        <taxon>Stramenopiles</taxon>
        <taxon>Ochrophyta</taxon>
        <taxon>Bacillariophyta</taxon>
        <taxon>Bacillariophyceae</taxon>
        <taxon>Bacillariophycidae</taxon>
        <taxon>Bacillariales</taxon>
        <taxon>Bacillariaceae</taxon>
        <taxon>Cylindrotheca</taxon>
    </lineage>
</organism>
<dbReference type="InterPro" id="IPR036188">
    <property type="entry name" value="FAD/NAD-bd_sf"/>
</dbReference>
<proteinExistence type="predicted"/>
<dbReference type="Proteomes" id="UP001295423">
    <property type="component" value="Unassembled WGS sequence"/>
</dbReference>
<dbReference type="PANTHER" id="PTHR38663">
    <property type="match status" value="1"/>
</dbReference>
<dbReference type="PANTHER" id="PTHR38663:SF1">
    <property type="entry name" value="L-ORNITHINE N(5)-MONOOXYGENASE"/>
    <property type="match status" value="1"/>
</dbReference>
<evidence type="ECO:0008006" key="4">
    <source>
        <dbReference type="Google" id="ProtNLM"/>
    </source>
</evidence>
<keyword evidence="3" id="KW-1185">Reference proteome</keyword>
<dbReference type="Gene3D" id="3.50.50.60">
    <property type="entry name" value="FAD/NAD(P)-binding domain"/>
    <property type="match status" value="1"/>
</dbReference>
<dbReference type="SUPFAM" id="SSF51905">
    <property type="entry name" value="FAD/NAD(P)-binding domain"/>
    <property type="match status" value="2"/>
</dbReference>
<dbReference type="AlphaFoldDB" id="A0AAD2FYE8"/>
<evidence type="ECO:0000313" key="3">
    <source>
        <dbReference type="Proteomes" id="UP001295423"/>
    </source>
</evidence>
<protein>
    <recommendedName>
        <fullName evidence="4">L-ornithine N(5)-oxygenase</fullName>
    </recommendedName>
</protein>
<gene>
    <name evidence="2" type="ORF">CYCCA115_LOCUS16233</name>
</gene>
<name>A0AAD2FYE8_9STRA</name>
<reference evidence="2" key="1">
    <citation type="submission" date="2023-08" db="EMBL/GenBank/DDBJ databases">
        <authorList>
            <person name="Audoor S."/>
            <person name="Bilcke G."/>
        </authorList>
    </citation>
    <scope>NUCLEOTIDE SEQUENCE</scope>
</reference>
<dbReference type="EMBL" id="CAKOGP040001914">
    <property type="protein sequence ID" value="CAJ1956437.1"/>
    <property type="molecule type" value="Genomic_DNA"/>
</dbReference>
<feature type="compositionally biased region" description="Basic residues" evidence="1">
    <location>
        <begin position="107"/>
        <end position="116"/>
    </location>
</feature>
<evidence type="ECO:0000256" key="1">
    <source>
        <dbReference type="SAM" id="MobiDB-lite"/>
    </source>
</evidence>
<comment type="caution">
    <text evidence="2">The sequence shown here is derived from an EMBL/GenBank/DDBJ whole genome shotgun (WGS) entry which is preliminary data.</text>
</comment>